<feature type="transmembrane region" description="Helical" evidence="10">
    <location>
        <begin position="149"/>
        <end position="167"/>
    </location>
</feature>
<dbReference type="PRINTS" id="PR00864">
    <property type="entry name" value="PREPILNPTASE"/>
</dbReference>
<dbReference type="GO" id="GO:0008168">
    <property type="term" value="F:methyltransferase activity"/>
    <property type="evidence" value="ECO:0007669"/>
    <property type="project" value="UniProtKB-KW"/>
</dbReference>
<keyword evidence="9" id="KW-0645">Protease</keyword>
<keyword evidence="9" id="KW-0511">Multifunctional enzyme</keyword>
<evidence type="ECO:0000256" key="7">
    <source>
        <dbReference type="ARBA" id="ARBA00023136"/>
    </source>
</evidence>
<evidence type="ECO:0000256" key="9">
    <source>
        <dbReference type="RuleBase" id="RU003794"/>
    </source>
</evidence>
<dbReference type="InterPro" id="IPR000045">
    <property type="entry name" value="Prepilin_IV_endopep_pep"/>
</dbReference>
<evidence type="ECO:0000259" key="11">
    <source>
        <dbReference type="Pfam" id="PF01478"/>
    </source>
</evidence>
<dbReference type="EC" id="3.4.23.43" evidence="9"/>
<keyword evidence="14" id="KW-1185">Reference proteome</keyword>
<sequence length="308" mass="32858">MDAFIDCLWGALDALETVETLEAFRDLPREGVVAVMATLGLFVGSFLNVVVYRLPRMLETQWAREIAAWSGQTPPVTPTFNLAWPRSRCPSCETPIAARHNLPVVSYLGLRGRCAACGARISARYALVELSVGALFAALAWTFVPMSQYGTMLAWCGFGATALALALIDMDTRLLPDALTLPLLWAGLLCAVAGLTLPLDEAVLGAALGYGVMCLIGGVYRALAHQDGLGGGDAKLVAACGAWLGWTGIPLMLAFGATAATLAFAAFGLVRGRVLREPLPFGPWLVFGALTSALWGERFLNLWLRTRA</sequence>
<comment type="function">
    <text evidence="9">Plays an essential role in type IV pili and type II pseudopili formation by proteolytically removing the leader sequence from substrate proteins and subsequently monomethylating the alpha-amino group of the newly exposed N-terminal phenylalanine.</text>
</comment>
<keyword evidence="3" id="KW-1003">Cell membrane</keyword>
<comment type="similarity">
    <text evidence="2 8">Belongs to the peptidase A24 family.</text>
</comment>
<gene>
    <name evidence="13" type="ORF">PCA31118_01376</name>
</gene>
<dbReference type="GO" id="GO:0004190">
    <property type="term" value="F:aspartic-type endopeptidase activity"/>
    <property type="evidence" value="ECO:0007669"/>
    <property type="project" value="UniProtKB-EC"/>
</dbReference>
<accession>A0A5E4ZU23</accession>
<dbReference type="EC" id="2.1.1.-" evidence="9"/>
<dbReference type="Proteomes" id="UP000414136">
    <property type="component" value="Unassembled WGS sequence"/>
</dbReference>
<organism evidence="13 14">
    <name type="scientific">Pandoraea captiosa</name>
    <dbReference type="NCBI Taxonomy" id="2508302"/>
    <lineage>
        <taxon>Bacteria</taxon>
        <taxon>Pseudomonadati</taxon>
        <taxon>Pseudomonadota</taxon>
        <taxon>Betaproteobacteria</taxon>
        <taxon>Burkholderiales</taxon>
        <taxon>Burkholderiaceae</taxon>
        <taxon>Pandoraea</taxon>
    </lineage>
</organism>
<reference evidence="13 14" key="1">
    <citation type="submission" date="2019-08" db="EMBL/GenBank/DDBJ databases">
        <authorList>
            <person name="Peeters C."/>
        </authorList>
    </citation>
    <scope>NUCLEOTIDE SEQUENCE [LARGE SCALE GENOMIC DNA]</scope>
    <source>
        <strain evidence="13 14">LMG 31118</strain>
    </source>
</reference>
<feature type="transmembrane region" description="Helical" evidence="10">
    <location>
        <begin position="125"/>
        <end position="143"/>
    </location>
</feature>
<dbReference type="Pfam" id="PF01478">
    <property type="entry name" value="Peptidase_A24"/>
    <property type="match status" value="1"/>
</dbReference>
<evidence type="ECO:0000256" key="6">
    <source>
        <dbReference type="ARBA" id="ARBA00022989"/>
    </source>
</evidence>
<feature type="domain" description="Prepilin type IV endopeptidase peptidase" evidence="11">
    <location>
        <begin position="159"/>
        <end position="262"/>
    </location>
</feature>
<feature type="domain" description="Prepilin peptidase A24 N-terminal" evidence="12">
    <location>
        <begin position="39"/>
        <end position="143"/>
    </location>
</feature>
<evidence type="ECO:0000256" key="8">
    <source>
        <dbReference type="RuleBase" id="RU003793"/>
    </source>
</evidence>
<dbReference type="GO" id="GO:0032259">
    <property type="term" value="P:methylation"/>
    <property type="evidence" value="ECO:0007669"/>
    <property type="project" value="UniProtKB-KW"/>
</dbReference>
<evidence type="ECO:0000256" key="2">
    <source>
        <dbReference type="ARBA" id="ARBA00005801"/>
    </source>
</evidence>
<dbReference type="AlphaFoldDB" id="A0A5E4ZU23"/>
<evidence type="ECO:0000313" key="13">
    <source>
        <dbReference type="EMBL" id="VVE63755.1"/>
    </source>
</evidence>
<protein>
    <recommendedName>
        <fullName evidence="9">Prepilin leader peptidase/N-methyltransferase</fullName>
        <ecNumber evidence="9">2.1.1.-</ecNumber>
        <ecNumber evidence="9">3.4.23.43</ecNumber>
    </recommendedName>
</protein>
<dbReference type="GO" id="GO:0006465">
    <property type="term" value="P:signal peptide processing"/>
    <property type="evidence" value="ECO:0007669"/>
    <property type="project" value="TreeGrafter"/>
</dbReference>
<dbReference type="Pfam" id="PF06750">
    <property type="entry name" value="A24_N_bact"/>
    <property type="match status" value="1"/>
</dbReference>
<evidence type="ECO:0000259" key="12">
    <source>
        <dbReference type="Pfam" id="PF06750"/>
    </source>
</evidence>
<feature type="transmembrane region" description="Helical" evidence="10">
    <location>
        <begin position="281"/>
        <end position="300"/>
    </location>
</feature>
<keyword evidence="6 10" id="KW-1133">Transmembrane helix</keyword>
<keyword evidence="4" id="KW-0997">Cell inner membrane</keyword>
<keyword evidence="7 10" id="KW-0472">Membrane</keyword>
<evidence type="ECO:0000256" key="10">
    <source>
        <dbReference type="SAM" id="Phobius"/>
    </source>
</evidence>
<proteinExistence type="inferred from homology"/>
<feature type="transmembrane region" description="Helical" evidence="10">
    <location>
        <begin position="31"/>
        <end position="54"/>
    </location>
</feature>
<dbReference type="PANTHER" id="PTHR30487">
    <property type="entry name" value="TYPE 4 PREPILIN-LIKE PROTEINS LEADER PEPTIDE-PROCESSING ENZYME"/>
    <property type="match status" value="1"/>
</dbReference>
<keyword evidence="9" id="KW-0808">Transferase</keyword>
<comment type="catalytic activity">
    <reaction evidence="9">
        <text>Typically cleaves a -Gly-|-Phe- bond to release an N-terminal, basic peptide of 5-8 residues from type IV prepilin, and then N-methylates the new N-terminal amino group, the methyl donor being S-adenosyl-L-methionine.</text>
        <dbReference type="EC" id="3.4.23.43"/>
    </reaction>
</comment>
<comment type="subcellular location">
    <subcellularLocation>
        <location evidence="1">Cell inner membrane</location>
        <topology evidence="1">Multi-pass membrane protein</topology>
    </subcellularLocation>
    <subcellularLocation>
        <location evidence="9">Cell membrane</location>
        <topology evidence="9">Multi-pass membrane protein</topology>
    </subcellularLocation>
</comment>
<feature type="transmembrane region" description="Helical" evidence="10">
    <location>
        <begin position="203"/>
        <end position="224"/>
    </location>
</feature>
<evidence type="ECO:0000256" key="5">
    <source>
        <dbReference type="ARBA" id="ARBA00022692"/>
    </source>
</evidence>
<keyword evidence="5 9" id="KW-0812">Transmembrane</keyword>
<evidence type="ECO:0000313" key="14">
    <source>
        <dbReference type="Proteomes" id="UP000414136"/>
    </source>
</evidence>
<name>A0A5E4ZU23_9BURK</name>
<dbReference type="InterPro" id="IPR010627">
    <property type="entry name" value="Prepilin_pept_A24_N"/>
</dbReference>
<dbReference type="Gene3D" id="1.20.120.1220">
    <property type="match status" value="1"/>
</dbReference>
<dbReference type="InterPro" id="IPR050882">
    <property type="entry name" value="Prepilin_peptidase/N-MTase"/>
</dbReference>
<feature type="transmembrane region" description="Helical" evidence="10">
    <location>
        <begin position="236"/>
        <end position="269"/>
    </location>
</feature>
<feature type="transmembrane region" description="Helical" evidence="10">
    <location>
        <begin position="179"/>
        <end position="197"/>
    </location>
</feature>
<evidence type="ECO:0000256" key="3">
    <source>
        <dbReference type="ARBA" id="ARBA00022475"/>
    </source>
</evidence>
<keyword evidence="9" id="KW-0378">Hydrolase</keyword>
<evidence type="ECO:0000256" key="4">
    <source>
        <dbReference type="ARBA" id="ARBA00022519"/>
    </source>
</evidence>
<dbReference type="RefSeq" id="WP_246190112.1">
    <property type="nucleotide sequence ID" value="NZ_CABPSQ010000002.1"/>
</dbReference>
<dbReference type="PANTHER" id="PTHR30487:SF0">
    <property type="entry name" value="PREPILIN LEADER PEPTIDASE_N-METHYLTRANSFERASE-RELATED"/>
    <property type="match status" value="1"/>
</dbReference>
<evidence type="ECO:0000256" key="1">
    <source>
        <dbReference type="ARBA" id="ARBA00004429"/>
    </source>
</evidence>
<dbReference type="InterPro" id="IPR014032">
    <property type="entry name" value="Peptidase_A24A_bac"/>
</dbReference>
<keyword evidence="9" id="KW-0489">Methyltransferase</keyword>
<dbReference type="EMBL" id="CABPSQ010000002">
    <property type="protein sequence ID" value="VVE63755.1"/>
    <property type="molecule type" value="Genomic_DNA"/>
</dbReference>
<dbReference type="GO" id="GO:0005886">
    <property type="term" value="C:plasma membrane"/>
    <property type="evidence" value="ECO:0007669"/>
    <property type="project" value="UniProtKB-SubCell"/>
</dbReference>